<keyword evidence="3" id="KW-0145">Chemotaxis</keyword>
<evidence type="ECO:0000256" key="4">
    <source>
        <dbReference type="ARBA" id="ARBA00022692"/>
    </source>
</evidence>
<dbReference type="Proteomes" id="UP000694308">
    <property type="component" value="Unassembled WGS sequence"/>
</dbReference>
<gene>
    <name evidence="14" type="ORF">I6U48_20790</name>
</gene>
<evidence type="ECO:0000259" key="13">
    <source>
        <dbReference type="PROSITE" id="PS50885"/>
    </source>
</evidence>
<reference evidence="14" key="1">
    <citation type="submission" date="2020-12" db="EMBL/GenBank/DDBJ databases">
        <title>Clostridium thailandense sp. nov., a novel acetogenic bacterium isolated from peat land soil in Thailand.</title>
        <authorList>
            <person name="Chaikitkaew S."/>
            <person name="Birkeland N.K."/>
        </authorList>
    </citation>
    <scope>NUCLEOTIDE SEQUENCE</scope>
    <source>
        <strain evidence="14">PL3</strain>
    </source>
</reference>
<evidence type="ECO:0000313" key="14">
    <source>
        <dbReference type="EMBL" id="MBV7275341.1"/>
    </source>
</evidence>
<dbReference type="GO" id="GO:0005886">
    <property type="term" value="C:plasma membrane"/>
    <property type="evidence" value="ECO:0007669"/>
    <property type="project" value="UniProtKB-SubCell"/>
</dbReference>
<evidence type="ECO:0000256" key="7">
    <source>
        <dbReference type="ARBA" id="ARBA00023224"/>
    </source>
</evidence>
<keyword evidence="7 9" id="KW-0807">Transducer</keyword>
<feature type="domain" description="Methyl-accepting transducer" evidence="12">
    <location>
        <begin position="376"/>
        <end position="641"/>
    </location>
</feature>
<dbReference type="AlphaFoldDB" id="A0A949U0T4"/>
<dbReference type="Pfam" id="PF02743">
    <property type="entry name" value="dCache_1"/>
    <property type="match status" value="1"/>
</dbReference>
<dbReference type="PANTHER" id="PTHR32089">
    <property type="entry name" value="METHYL-ACCEPTING CHEMOTAXIS PROTEIN MCPB"/>
    <property type="match status" value="1"/>
</dbReference>
<comment type="similarity">
    <text evidence="8">Belongs to the methyl-accepting chemotaxis (MCP) protein family.</text>
</comment>
<keyword evidence="10" id="KW-0175">Coiled coil</keyword>
<dbReference type="Pfam" id="PF00015">
    <property type="entry name" value="MCPsignal"/>
    <property type="match status" value="1"/>
</dbReference>
<proteinExistence type="inferred from homology"/>
<comment type="caution">
    <text evidence="14">The sequence shown here is derived from an EMBL/GenBank/DDBJ whole genome shotgun (WGS) entry which is preliminary data.</text>
</comment>
<protein>
    <submittedName>
        <fullName evidence="14">Methyl-accepting chemotaxis protein</fullName>
    </submittedName>
</protein>
<dbReference type="SMART" id="SM00283">
    <property type="entry name" value="MA"/>
    <property type="match status" value="1"/>
</dbReference>
<dbReference type="EMBL" id="JAEEGC010000119">
    <property type="protein sequence ID" value="MBV7275341.1"/>
    <property type="molecule type" value="Genomic_DNA"/>
</dbReference>
<feature type="coiled-coil region" evidence="10">
    <location>
        <begin position="451"/>
        <end position="485"/>
    </location>
</feature>
<dbReference type="PROSITE" id="PS50111">
    <property type="entry name" value="CHEMOTAXIS_TRANSDUC_2"/>
    <property type="match status" value="1"/>
</dbReference>
<dbReference type="CDD" id="cd12912">
    <property type="entry name" value="PDC2_MCP_like"/>
    <property type="match status" value="1"/>
</dbReference>
<evidence type="ECO:0000256" key="10">
    <source>
        <dbReference type="SAM" id="Coils"/>
    </source>
</evidence>
<evidence type="ECO:0000256" key="8">
    <source>
        <dbReference type="ARBA" id="ARBA00029447"/>
    </source>
</evidence>
<dbReference type="GO" id="GO:0006935">
    <property type="term" value="P:chemotaxis"/>
    <property type="evidence" value="ECO:0007669"/>
    <property type="project" value="UniProtKB-KW"/>
</dbReference>
<evidence type="ECO:0000256" key="3">
    <source>
        <dbReference type="ARBA" id="ARBA00022500"/>
    </source>
</evidence>
<dbReference type="CDD" id="cd12914">
    <property type="entry name" value="PDC1_DGC_like"/>
    <property type="match status" value="1"/>
</dbReference>
<dbReference type="GO" id="GO:0007165">
    <property type="term" value="P:signal transduction"/>
    <property type="evidence" value="ECO:0007669"/>
    <property type="project" value="UniProtKB-KW"/>
</dbReference>
<name>A0A949U0T4_9CLOT</name>
<keyword evidence="2" id="KW-1003">Cell membrane</keyword>
<evidence type="ECO:0000256" key="6">
    <source>
        <dbReference type="ARBA" id="ARBA00023136"/>
    </source>
</evidence>
<feature type="domain" description="HAMP" evidence="13">
    <location>
        <begin position="315"/>
        <end position="371"/>
    </location>
</feature>
<evidence type="ECO:0000256" key="1">
    <source>
        <dbReference type="ARBA" id="ARBA00004651"/>
    </source>
</evidence>
<dbReference type="PANTHER" id="PTHR32089:SF112">
    <property type="entry name" value="LYSOZYME-LIKE PROTEIN-RELATED"/>
    <property type="match status" value="1"/>
</dbReference>
<evidence type="ECO:0000256" key="9">
    <source>
        <dbReference type="PROSITE-ProRule" id="PRU00284"/>
    </source>
</evidence>
<evidence type="ECO:0000256" key="5">
    <source>
        <dbReference type="ARBA" id="ARBA00022989"/>
    </source>
</evidence>
<dbReference type="PROSITE" id="PS50885">
    <property type="entry name" value="HAMP"/>
    <property type="match status" value="1"/>
</dbReference>
<comment type="subcellular location">
    <subcellularLocation>
        <location evidence="1">Cell membrane</location>
        <topology evidence="1">Multi-pass membrane protein</topology>
    </subcellularLocation>
</comment>
<keyword evidence="5 11" id="KW-1133">Transmembrane helix</keyword>
<dbReference type="RefSeq" id="WP_218322395.1">
    <property type="nucleotide sequence ID" value="NZ_JAEEGC010000119.1"/>
</dbReference>
<dbReference type="InterPro" id="IPR033479">
    <property type="entry name" value="dCache_1"/>
</dbReference>
<dbReference type="InterPro" id="IPR003660">
    <property type="entry name" value="HAMP_dom"/>
</dbReference>
<dbReference type="PROSITE" id="PS51257">
    <property type="entry name" value="PROKAR_LIPOPROTEIN"/>
    <property type="match status" value="1"/>
</dbReference>
<accession>A0A949U0T4</accession>
<evidence type="ECO:0000259" key="12">
    <source>
        <dbReference type="PROSITE" id="PS50111"/>
    </source>
</evidence>
<keyword evidence="6 11" id="KW-0472">Membrane</keyword>
<keyword evidence="15" id="KW-1185">Reference proteome</keyword>
<sequence length="677" mass="73766">MRIKHKIPMTVGAMILITMIVACTAVYYKISNKLYSTSEVEMKSLTNKSIETINVMIGHESSKVEGLANKKSTVELLQIHNSSYGSQIYANAVENVSKELDEYVKKQGNLEHAFIVDNSGTIIADSDRKLITQNISDRNYNKEALKGKAAISETLTSKSTAAQIIVITSPITLNGVSYGYAAAAVRAESFAKYSNNLSVGGSSSSYAYLVDEKGNMIYHPTKTKIGKPVENDKIKEVVKKIQSGENVKGDITEYLFNGQQKISYYNVIPGVKWTLVLSVDKSEIVSEARKVTLVIVAIMLGIAGIAIFFGSILSKKITGPIEKVSELVDKTSSLDLTDLKEYDYLFNYKDEIGDIFRAVVKMREVLRGVIGELTTVSNNVSNSTSFVQELTGKLKTYSGETSSEVENISAVMEETSATSEEISATSSDMVNSVMAMAEKAELGAKSSKDISKRAEQLMKSSEKSVKEAEDIYNNVKAELEKAIEGTKAVNKISELIEGILGITDQTNLLALNASIEAARAGEAGKGFAVVADEVRKLAEESAGTAENIQNVVGAVEDSVKKLINSSVSLLKFVENTVTVEYKNITDVAIKYNNDAESVNEFMINFSVIAEELNVSIEEIVKAINETSLTITNSASGVQNISEKSSNISEKLQDVNESAIENIKSVEKLEKIIKEFKF</sequence>
<evidence type="ECO:0000256" key="11">
    <source>
        <dbReference type="SAM" id="Phobius"/>
    </source>
</evidence>
<feature type="transmembrane region" description="Helical" evidence="11">
    <location>
        <begin position="291"/>
        <end position="313"/>
    </location>
</feature>
<feature type="transmembrane region" description="Helical" evidence="11">
    <location>
        <begin position="7"/>
        <end position="28"/>
    </location>
</feature>
<organism evidence="14 15">
    <name type="scientific">Clostridium thailandense</name>
    <dbReference type="NCBI Taxonomy" id="2794346"/>
    <lineage>
        <taxon>Bacteria</taxon>
        <taxon>Bacillati</taxon>
        <taxon>Bacillota</taxon>
        <taxon>Clostridia</taxon>
        <taxon>Eubacteriales</taxon>
        <taxon>Clostridiaceae</taxon>
        <taxon>Clostridium</taxon>
    </lineage>
</organism>
<dbReference type="InterPro" id="IPR004089">
    <property type="entry name" value="MCPsignal_dom"/>
</dbReference>
<evidence type="ECO:0000313" key="15">
    <source>
        <dbReference type="Proteomes" id="UP000694308"/>
    </source>
</evidence>
<evidence type="ECO:0000256" key="2">
    <source>
        <dbReference type="ARBA" id="ARBA00022475"/>
    </source>
</evidence>
<keyword evidence="4 11" id="KW-0812">Transmembrane</keyword>